<keyword evidence="2" id="KW-1185">Reference proteome</keyword>
<dbReference type="STRING" id="313594.PI23P_12257"/>
<gene>
    <name evidence="1" type="ORF">PI23P_12257</name>
</gene>
<comment type="caution">
    <text evidence="1">The sequence shown here is derived from an EMBL/GenBank/DDBJ whole genome shotgun (WGS) entry which is preliminary data.</text>
</comment>
<protein>
    <submittedName>
        <fullName evidence="1">Uncharacterized protein</fullName>
    </submittedName>
</protein>
<dbReference type="AlphaFoldDB" id="A4C1V4"/>
<reference evidence="1 2" key="1">
    <citation type="submission" date="2006-02" db="EMBL/GenBank/DDBJ databases">
        <authorList>
            <person name="Murray A."/>
            <person name="Staley J."/>
            <person name="Ferriera S."/>
            <person name="Johnson J."/>
            <person name="Kravitz S."/>
            <person name="Halpern A."/>
            <person name="Remington K."/>
            <person name="Beeson K."/>
            <person name="Tran B."/>
            <person name="Rogers Y.-H."/>
            <person name="Friedman R."/>
            <person name="Venter J.C."/>
        </authorList>
    </citation>
    <scope>NUCLEOTIDE SEQUENCE [LARGE SCALE GENOMIC DNA]</scope>
    <source>
        <strain evidence="1 2">23-P</strain>
    </source>
</reference>
<dbReference type="HOGENOM" id="CLU_3294057_0_0_10"/>
<sequence length="40" mass="4677">MSISTNLLVLKYKLHRSHKKLKIIVIFTVEFAKYDIKGTV</sequence>
<evidence type="ECO:0000313" key="2">
    <source>
        <dbReference type="Proteomes" id="UP000003053"/>
    </source>
</evidence>
<organism evidence="1 2">
    <name type="scientific">Polaribacter irgensii 23-P</name>
    <dbReference type="NCBI Taxonomy" id="313594"/>
    <lineage>
        <taxon>Bacteria</taxon>
        <taxon>Pseudomonadati</taxon>
        <taxon>Bacteroidota</taxon>
        <taxon>Flavobacteriia</taxon>
        <taxon>Flavobacteriales</taxon>
        <taxon>Flavobacteriaceae</taxon>
    </lineage>
</organism>
<name>A4C1V4_9FLAO</name>
<proteinExistence type="predicted"/>
<dbReference type="EMBL" id="AAOG01000003">
    <property type="protein sequence ID" value="EAR12107.1"/>
    <property type="molecule type" value="Genomic_DNA"/>
</dbReference>
<dbReference type="Proteomes" id="UP000003053">
    <property type="component" value="Unassembled WGS sequence"/>
</dbReference>
<accession>A4C1V4</accession>
<evidence type="ECO:0000313" key="1">
    <source>
        <dbReference type="EMBL" id="EAR12107.1"/>
    </source>
</evidence>